<comment type="catalytic activity">
    <reaction evidence="7 8">
        <text>L-histidinol phosphate + H2O = L-histidinol + phosphate</text>
        <dbReference type="Rhea" id="RHEA:14465"/>
        <dbReference type="ChEBI" id="CHEBI:15377"/>
        <dbReference type="ChEBI" id="CHEBI:43474"/>
        <dbReference type="ChEBI" id="CHEBI:57699"/>
        <dbReference type="ChEBI" id="CHEBI:57980"/>
        <dbReference type="EC" id="3.1.3.15"/>
    </reaction>
</comment>
<evidence type="ECO:0000256" key="7">
    <source>
        <dbReference type="ARBA" id="ARBA00049158"/>
    </source>
</evidence>
<dbReference type="SUPFAM" id="SSF89550">
    <property type="entry name" value="PHP domain-like"/>
    <property type="match status" value="1"/>
</dbReference>
<evidence type="ECO:0000256" key="5">
    <source>
        <dbReference type="ARBA" id="ARBA00022801"/>
    </source>
</evidence>
<proteinExistence type="inferred from homology"/>
<evidence type="ECO:0000256" key="2">
    <source>
        <dbReference type="ARBA" id="ARBA00009152"/>
    </source>
</evidence>
<comment type="pathway">
    <text evidence="1 8">Amino-acid biosynthesis; L-histidine biosynthesis; L-histidine from 5-phospho-alpha-D-ribose 1-diphosphate: step 8/9.</text>
</comment>
<dbReference type="NCBIfam" id="TIGR01856">
    <property type="entry name" value="hisJ_fam"/>
    <property type="match status" value="1"/>
</dbReference>
<protein>
    <recommendedName>
        <fullName evidence="3 8">Histidinol-phosphatase</fullName>
        <shortName evidence="8">HolPase</shortName>
        <ecNumber evidence="3 8">3.1.3.15</ecNumber>
    </recommendedName>
</protein>
<dbReference type="EMBL" id="JAPAAF010000002">
    <property type="protein sequence ID" value="MCW0481652.1"/>
    <property type="molecule type" value="Genomic_DNA"/>
</dbReference>
<name>A0AA42C8U9_9BACT</name>
<dbReference type="SMART" id="SM00481">
    <property type="entry name" value="POLIIIAc"/>
    <property type="match status" value="1"/>
</dbReference>
<dbReference type="Gene3D" id="3.20.20.140">
    <property type="entry name" value="Metal-dependent hydrolases"/>
    <property type="match status" value="1"/>
</dbReference>
<evidence type="ECO:0000256" key="1">
    <source>
        <dbReference type="ARBA" id="ARBA00004970"/>
    </source>
</evidence>
<dbReference type="NCBIfam" id="NF005596">
    <property type="entry name" value="PRK07328.1"/>
    <property type="match status" value="1"/>
</dbReference>
<evidence type="ECO:0000256" key="3">
    <source>
        <dbReference type="ARBA" id="ARBA00013085"/>
    </source>
</evidence>
<dbReference type="Pfam" id="PF02811">
    <property type="entry name" value="PHP"/>
    <property type="match status" value="1"/>
</dbReference>
<comment type="similarity">
    <text evidence="2 8">Belongs to the PHP hydrolase family. HisK subfamily.</text>
</comment>
<evidence type="ECO:0000259" key="9">
    <source>
        <dbReference type="SMART" id="SM00481"/>
    </source>
</evidence>
<keyword evidence="11" id="KW-1185">Reference proteome</keyword>
<dbReference type="GO" id="GO:0004401">
    <property type="term" value="F:histidinol-phosphatase activity"/>
    <property type="evidence" value="ECO:0007669"/>
    <property type="project" value="UniProtKB-UniRule"/>
</dbReference>
<evidence type="ECO:0000313" key="10">
    <source>
        <dbReference type="EMBL" id="MCW0481652.1"/>
    </source>
</evidence>
<dbReference type="InterPro" id="IPR016195">
    <property type="entry name" value="Pol/histidinol_Pase-like"/>
</dbReference>
<dbReference type="RefSeq" id="WP_282590261.1">
    <property type="nucleotide sequence ID" value="NZ_JAPAAF010000002.1"/>
</dbReference>
<evidence type="ECO:0000256" key="6">
    <source>
        <dbReference type="ARBA" id="ARBA00023102"/>
    </source>
</evidence>
<sequence>MVGMIDYHMHSILSDGKDTHEEMVKAGIEKGLEEIGFSDHVCLKSVNWAISEIDIPVMTQQILDLREKYNGQITIKYGIEMDYFPGREDEIRSLINSLPLDYVIGSVHFIGDWNFDSDKSLYGKWSNDELYHMYFELVQMAAKSGLFDIIGHLDIIKKFRVYPESDQTQLLEDTLKIIQENNLVVELNTGGLDRPCADFTPSPALVERCYQLHIPMTISSDAHQTSQIARHYETGIDLLRRVGFKELAAFDNRKQRMFRI</sequence>
<dbReference type="PANTHER" id="PTHR21039:SF0">
    <property type="entry name" value="HISTIDINOL-PHOSPHATASE"/>
    <property type="match status" value="1"/>
</dbReference>
<comment type="caution">
    <text evidence="10">The sequence shown here is derived from an EMBL/GenBank/DDBJ whole genome shotgun (WGS) entry which is preliminary data.</text>
</comment>
<organism evidence="10 11">
    <name type="scientific">Gaoshiqia sediminis</name>
    <dbReference type="NCBI Taxonomy" id="2986998"/>
    <lineage>
        <taxon>Bacteria</taxon>
        <taxon>Pseudomonadati</taxon>
        <taxon>Bacteroidota</taxon>
        <taxon>Bacteroidia</taxon>
        <taxon>Marinilabiliales</taxon>
        <taxon>Prolixibacteraceae</taxon>
        <taxon>Gaoshiqia</taxon>
    </lineage>
</organism>
<keyword evidence="4 8" id="KW-0028">Amino-acid biosynthesis</keyword>
<reference evidence="10" key="1">
    <citation type="submission" date="2022-10" db="EMBL/GenBank/DDBJ databases">
        <title>Gaoshiqiia sediminis gen. nov., sp. nov., isolated from coastal sediment.</title>
        <authorList>
            <person name="Yu W.X."/>
            <person name="Mu D.S."/>
            <person name="Du J.Z."/>
            <person name="Liang Y.Q."/>
        </authorList>
    </citation>
    <scope>NUCLEOTIDE SEQUENCE</scope>
    <source>
        <strain evidence="10">A06</strain>
    </source>
</reference>
<dbReference type="AlphaFoldDB" id="A0AA42C8U9"/>
<dbReference type="EC" id="3.1.3.15" evidence="3 8"/>
<dbReference type="InterPro" id="IPR003141">
    <property type="entry name" value="Pol/His_phosphatase_N"/>
</dbReference>
<gene>
    <name evidence="10" type="ORF">N2K84_02850</name>
</gene>
<dbReference type="InterPro" id="IPR004013">
    <property type="entry name" value="PHP_dom"/>
</dbReference>
<dbReference type="GO" id="GO:0005737">
    <property type="term" value="C:cytoplasm"/>
    <property type="evidence" value="ECO:0007669"/>
    <property type="project" value="TreeGrafter"/>
</dbReference>
<dbReference type="PANTHER" id="PTHR21039">
    <property type="entry name" value="HISTIDINOL PHOSPHATASE-RELATED"/>
    <property type="match status" value="1"/>
</dbReference>
<accession>A0AA42C8U9</accession>
<dbReference type="GO" id="GO:0000105">
    <property type="term" value="P:L-histidine biosynthetic process"/>
    <property type="evidence" value="ECO:0007669"/>
    <property type="project" value="UniProtKB-UniRule"/>
</dbReference>
<evidence type="ECO:0000313" key="11">
    <source>
        <dbReference type="Proteomes" id="UP001163821"/>
    </source>
</evidence>
<evidence type="ECO:0000256" key="4">
    <source>
        <dbReference type="ARBA" id="ARBA00022605"/>
    </source>
</evidence>
<keyword evidence="6 8" id="KW-0368">Histidine biosynthesis</keyword>
<dbReference type="CDD" id="cd12110">
    <property type="entry name" value="PHP_HisPPase_Hisj_like"/>
    <property type="match status" value="1"/>
</dbReference>
<keyword evidence="5 8" id="KW-0378">Hydrolase</keyword>
<dbReference type="Proteomes" id="UP001163821">
    <property type="component" value="Unassembled WGS sequence"/>
</dbReference>
<feature type="domain" description="Polymerase/histidinol phosphatase N-terminal" evidence="9">
    <location>
        <begin position="5"/>
        <end position="85"/>
    </location>
</feature>
<dbReference type="InterPro" id="IPR010140">
    <property type="entry name" value="Histidinol_P_phosphatase_HisJ"/>
</dbReference>
<evidence type="ECO:0000256" key="8">
    <source>
        <dbReference type="RuleBase" id="RU366003"/>
    </source>
</evidence>